<dbReference type="CDD" id="cd11492">
    <property type="entry name" value="SLC5sbd_NIS-SMVT"/>
    <property type="match status" value="1"/>
</dbReference>
<keyword evidence="4" id="KW-1003">Cell membrane</keyword>
<evidence type="ECO:0000256" key="4">
    <source>
        <dbReference type="ARBA" id="ARBA00022475"/>
    </source>
</evidence>
<organism evidence="13 14">
    <name type="scientific">Stichopus japonicus</name>
    <name type="common">Sea cucumber</name>
    <dbReference type="NCBI Taxonomy" id="307972"/>
    <lineage>
        <taxon>Eukaryota</taxon>
        <taxon>Metazoa</taxon>
        <taxon>Echinodermata</taxon>
        <taxon>Eleutherozoa</taxon>
        <taxon>Echinozoa</taxon>
        <taxon>Holothuroidea</taxon>
        <taxon>Aspidochirotacea</taxon>
        <taxon>Aspidochirotida</taxon>
        <taxon>Stichopodidae</taxon>
        <taxon>Apostichopus</taxon>
    </lineage>
</organism>
<feature type="transmembrane region" description="Helical" evidence="12">
    <location>
        <begin position="13"/>
        <end position="32"/>
    </location>
</feature>
<reference evidence="13 14" key="1">
    <citation type="journal article" date="2017" name="PLoS Biol.">
        <title>The sea cucumber genome provides insights into morphological evolution and visceral regeneration.</title>
        <authorList>
            <person name="Zhang X."/>
            <person name="Sun L."/>
            <person name="Yuan J."/>
            <person name="Sun Y."/>
            <person name="Gao Y."/>
            <person name="Zhang L."/>
            <person name="Li S."/>
            <person name="Dai H."/>
            <person name="Hamel J.F."/>
            <person name="Liu C."/>
            <person name="Yu Y."/>
            <person name="Liu S."/>
            <person name="Lin W."/>
            <person name="Guo K."/>
            <person name="Jin S."/>
            <person name="Xu P."/>
            <person name="Storey K.B."/>
            <person name="Huan P."/>
            <person name="Zhang T."/>
            <person name="Zhou Y."/>
            <person name="Zhang J."/>
            <person name="Lin C."/>
            <person name="Li X."/>
            <person name="Xing L."/>
            <person name="Huo D."/>
            <person name="Sun M."/>
            <person name="Wang L."/>
            <person name="Mercier A."/>
            <person name="Li F."/>
            <person name="Yang H."/>
            <person name="Xiang J."/>
        </authorList>
    </citation>
    <scope>NUCLEOTIDE SEQUENCE [LARGE SCALE GENOMIC DNA]</scope>
    <source>
        <strain evidence="13">Shaxun</strain>
        <tissue evidence="13">Muscle</tissue>
    </source>
</reference>
<dbReference type="InterPro" id="IPR001734">
    <property type="entry name" value="Na/solute_symporter"/>
</dbReference>
<sequence>MATSTQLLSATDYVVLVFLLMISAFVGLYHAAFKGRQRTSKEYFLANRSMHPLPVAVSLAVSIVSAITFIGTPALSYVYGPAYWPKIFGCILAAFIVSFVFCPVLYKLKITSIYEYLERRFNRIVRYIAVIIQLFSTFLLLGVVVYAPALALNAVTGISLFGSILAVGIISTFYSSIGGIKAVVWNDVIQSSIMVIGFFLIIIAGCIKVGGIEEVWSRVVEGNRTFAFDFRPDPTIRLSFWSTSIGGTFLMLSHTGTNQNQAQRFLTCTDLKSAKIATFCGLCLVGVLEMLAVFTGIVIYAFYFRCDPLKNGFIAKADQIVPFFAVEVFSSVPGLTGLIVSAVCSASLSTISTAINGIVTVVGEGGIKKFWPQLSDAKFTTIMKVLSVICGLIFMLMAGFASVAGSMVIPLGQGLVGALGGAVAGVFLLGILIPWGNTNGATAGIITGALLGTWIIIGSVMYPPISTPLPLSNDRCPVNDTFIFTTTTMNTLTGSGSHSMATNMPFDIEDSRTGITRLYSISFLYFSAVSGLSSLFVGIVISLLFPCKDLVDANLLSPFVVEACQRLPQTLRDKCPIRFTDNDVRETKTVDVALLTTQP</sequence>
<feature type="transmembrane region" description="Helical" evidence="12">
    <location>
        <begin position="238"/>
        <end position="255"/>
    </location>
</feature>
<feature type="transmembrane region" description="Helical" evidence="12">
    <location>
        <begin position="188"/>
        <end position="210"/>
    </location>
</feature>
<protein>
    <submittedName>
        <fullName evidence="13">Putative sodium-coupled monocarboxylate transporter 1</fullName>
    </submittedName>
</protein>
<dbReference type="EMBL" id="MRZV01000014">
    <property type="protein sequence ID" value="PIK62333.1"/>
    <property type="molecule type" value="Genomic_DNA"/>
</dbReference>
<keyword evidence="8" id="KW-0406">Ion transport</keyword>
<dbReference type="InterPro" id="IPR051163">
    <property type="entry name" value="Sodium:Solute_Symporter_SSF"/>
</dbReference>
<name>A0A2G8LPZ8_STIJA</name>
<evidence type="ECO:0000256" key="2">
    <source>
        <dbReference type="ARBA" id="ARBA00006434"/>
    </source>
</evidence>
<keyword evidence="7" id="KW-0915">Sodium</keyword>
<feature type="transmembrane region" description="Helical" evidence="12">
    <location>
        <begin position="155"/>
        <end position="176"/>
    </location>
</feature>
<evidence type="ECO:0000313" key="14">
    <source>
        <dbReference type="Proteomes" id="UP000230750"/>
    </source>
</evidence>
<feature type="transmembrane region" description="Helical" evidence="12">
    <location>
        <begin position="385"/>
        <end position="409"/>
    </location>
</feature>
<dbReference type="PANTHER" id="PTHR42985:SF40">
    <property type="entry name" value="LD47995P-RELATED"/>
    <property type="match status" value="1"/>
</dbReference>
<feature type="transmembrane region" description="Helical" evidence="12">
    <location>
        <begin position="83"/>
        <end position="106"/>
    </location>
</feature>
<dbReference type="InterPro" id="IPR038377">
    <property type="entry name" value="Na/Glc_symporter_sf"/>
</dbReference>
<keyword evidence="9 12" id="KW-0472">Membrane</keyword>
<keyword evidence="10" id="KW-0739">Sodium transport</keyword>
<proteinExistence type="inferred from homology"/>
<accession>A0A2G8LPZ8</accession>
<evidence type="ECO:0000256" key="11">
    <source>
        <dbReference type="RuleBase" id="RU362091"/>
    </source>
</evidence>
<comment type="subcellular location">
    <subcellularLocation>
        <location evidence="1">Cell membrane</location>
        <topology evidence="1">Multi-pass membrane protein</topology>
    </subcellularLocation>
</comment>
<evidence type="ECO:0000256" key="8">
    <source>
        <dbReference type="ARBA" id="ARBA00023065"/>
    </source>
</evidence>
<evidence type="ECO:0000313" key="13">
    <source>
        <dbReference type="EMBL" id="PIK62333.1"/>
    </source>
</evidence>
<evidence type="ECO:0000256" key="10">
    <source>
        <dbReference type="ARBA" id="ARBA00023201"/>
    </source>
</evidence>
<dbReference type="OrthoDB" id="6132759at2759"/>
<keyword evidence="14" id="KW-1185">Reference proteome</keyword>
<dbReference type="STRING" id="307972.A0A2G8LPZ8"/>
<dbReference type="PROSITE" id="PS50283">
    <property type="entry name" value="NA_SOLUT_SYMP_3"/>
    <property type="match status" value="1"/>
</dbReference>
<dbReference type="GO" id="GO:0015293">
    <property type="term" value="F:symporter activity"/>
    <property type="evidence" value="ECO:0007669"/>
    <property type="project" value="TreeGrafter"/>
</dbReference>
<comment type="caution">
    <text evidence="13">The sequence shown here is derived from an EMBL/GenBank/DDBJ whole genome shotgun (WGS) entry which is preliminary data.</text>
</comment>
<feature type="transmembrane region" description="Helical" evidence="12">
    <location>
        <begin position="276"/>
        <end position="303"/>
    </location>
</feature>
<feature type="transmembrane region" description="Helical" evidence="12">
    <location>
        <begin position="127"/>
        <end position="149"/>
    </location>
</feature>
<dbReference type="NCBIfam" id="TIGR00813">
    <property type="entry name" value="sss"/>
    <property type="match status" value="1"/>
</dbReference>
<dbReference type="Pfam" id="PF00474">
    <property type="entry name" value="SSF"/>
    <property type="match status" value="1"/>
</dbReference>
<dbReference type="Gene3D" id="1.20.1730.10">
    <property type="entry name" value="Sodium/glucose cotransporter"/>
    <property type="match status" value="1"/>
</dbReference>
<evidence type="ECO:0000256" key="9">
    <source>
        <dbReference type="ARBA" id="ARBA00023136"/>
    </source>
</evidence>
<evidence type="ECO:0000256" key="6">
    <source>
        <dbReference type="ARBA" id="ARBA00022989"/>
    </source>
</evidence>
<feature type="transmembrane region" description="Helical" evidence="12">
    <location>
        <begin position="53"/>
        <end position="77"/>
    </location>
</feature>
<evidence type="ECO:0000256" key="3">
    <source>
        <dbReference type="ARBA" id="ARBA00022448"/>
    </source>
</evidence>
<comment type="similarity">
    <text evidence="2 11">Belongs to the sodium:solute symporter (SSF) (TC 2.A.21) family.</text>
</comment>
<dbReference type="Proteomes" id="UP000230750">
    <property type="component" value="Unassembled WGS sequence"/>
</dbReference>
<evidence type="ECO:0000256" key="7">
    <source>
        <dbReference type="ARBA" id="ARBA00023053"/>
    </source>
</evidence>
<feature type="transmembrane region" description="Helical" evidence="12">
    <location>
        <begin position="523"/>
        <end position="545"/>
    </location>
</feature>
<evidence type="ECO:0000256" key="12">
    <source>
        <dbReference type="SAM" id="Phobius"/>
    </source>
</evidence>
<evidence type="ECO:0000256" key="1">
    <source>
        <dbReference type="ARBA" id="ARBA00004651"/>
    </source>
</evidence>
<feature type="transmembrane region" description="Helical" evidence="12">
    <location>
        <begin position="415"/>
        <end position="435"/>
    </location>
</feature>
<gene>
    <name evidence="13" type="ORF">BSL78_00764</name>
</gene>
<keyword evidence="6 12" id="KW-1133">Transmembrane helix</keyword>
<keyword evidence="5 12" id="KW-0812">Transmembrane</keyword>
<dbReference type="GO" id="GO:0005886">
    <property type="term" value="C:plasma membrane"/>
    <property type="evidence" value="ECO:0007669"/>
    <property type="project" value="UniProtKB-SubCell"/>
</dbReference>
<keyword evidence="3" id="KW-0813">Transport</keyword>
<dbReference type="PANTHER" id="PTHR42985">
    <property type="entry name" value="SODIUM-COUPLED MONOCARBOXYLATE TRANSPORTER"/>
    <property type="match status" value="1"/>
</dbReference>
<dbReference type="GO" id="GO:0006814">
    <property type="term" value="P:sodium ion transport"/>
    <property type="evidence" value="ECO:0007669"/>
    <property type="project" value="UniProtKB-KW"/>
</dbReference>
<evidence type="ECO:0000256" key="5">
    <source>
        <dbReference type="ARBA" id="ARBA00022692"/>
    </source>
</evidence>
<dbReference type="AlphaFoldDB" id="A0A2G8LPZ8"/>
<feature type="transmembrane region" description="Helical" evidence="12">
    <location>
        <begin position="442"/>
        <end position="462"/>
    </location>
</feature>